<evidence type="ECO:0000256" key="9">
    <source>
        <dbReference type="ARBA" id="ARBA00023002"/>
    </source>
</evidence>
<dbReference type="InterPro" id="IPR009081">
    <property type="entry name" value="PP-bd_ACP"/>
</dbReference>
<dbReference type="NCBIfam" id="NF003417">
    <property type="entry name" value="PRK04813.1"/>
    <property type="match status" value="2"/>
</dbReference>
<dbReference type="Pfam" id="PF00501">
    <property type="entry name" value="AMP-binding"/>
    <property type="match status" value="2"/>
</dbReference>
<evidence type="ECO:0000259" key="25">
    <source>
        <dbReference type="PROSITE" id="PS52004"/>
    </source>
</evidence>
<dbReference type="SUPFAM" id="SSF53901">
    <property type="entry name" value="Thiolase-like"/>
    <property type="match status" value="1"/>
</dbReference>
<dbReference type="SUPFAM" id="SSF56801">
    <property type="entry name" value="Acetyl-CoA synthetase-like"/>
    <property type="match status" value="2"/>
</dbReference>
<dbReference type="Pfam" id="PF13193">
    <property type="entry name" value="AMP-binding_C"/>
    <property type="match status" value="2"/>
</dbReference>
<evidence type="ECO:0000313" key="27">
    <source>
        <dbReference type="Proteomes" id="UP000267464"/>
    </source>
</evidence>
<dbReference type="SUPFAM" id="SSF55048">
    <property type="entry name" value="Probable ACP-binding domain of malonyl-CoA ACP transacylase"/>
    <property type="match status" value="1"/>
</dbReference>
<protein>
    <recommendedName>
        <fullName evidence="19">Phenolphthiocerol/phthiocerol polyketide synthase subunit E</fullName>
        <ecNumber evidence="18">2.3.1.292</ecNumber>
    </recommendedName>
    <alternativeName>
        <fullName evidence="21">(Phenol)carboxyphthiodiolenone synthase subunit E</fullName>
    </alternativeName>
    <alternativeName>
        <fullName evidence="22">Beta-ketoacyl-acyl-carrier-protein synthase I</fullName>
    </alternativeName>
    <alternativeName>
        <fullName evidence="20">Phthiocerol synthesis polyketide synthase type I PpsE</fullName>
    </alternativeName>
</protein>
<evidence type="ECO:0000256" key="21">
    <source>
        <dbReference type="ARBA" id="ARBA00078169"/>
    </source>
</evidence>
<dbReference type="FunFam" id="1.10.1200.10:FF:000005">
    <property type="entry name" value="Nonribosomal peptide synthetase 1"/>
    <property type="match status" value="2"/>
</dbReference>
<dbReference type="InterPro" id="IPR014043">
    <property type="entry name" value="Acyl_transferase_dom"/>
</dbReference>
<dbReference type="InterPro" id="IPR045851">
    <property type="entry name" value="AMP-bd_C_sf"/>
</dbReference>
<dbReference type="CDD" id="cd19544">
    <property type="entry name" value="E-C_NRPS"/>
    <property type="match status" value="2"/>
</dbReference>
<dbReference type="InterPro" id="IPR016036">
    <property type="entry name" value="Malonyl_transacylase_ACP-bd"/>
</dbReference>
<dbReference type="SUPFAM" id="SSF51735">
    <property type="entry name" value="NAD(P)-binding Rossmann-fold domains"/>
    <property type="match status" value="2"/>
</dbReference>
<feature type="domain" description="Carrier" evidence="24">
    <location>
        <begin position="2175"/>
        <end position="2250"/>
    </location>
</feature>
<dbReference type="Pfam" id="PF00550">
    <property type="entry name" value="PP-binding"/>
    <property type="match status" value="3"/>
</dbReference>
<dbReference type="Gene3D" id="3.30.559.10">
    <property type="entry name" value="Chloramphenicol acetyltransferase-like domain"/>
    <property type="match status" value="2"/>
</dbReference>
<organism evidence="26 27">
    <name type="scientific">Piscinibacter terrae</name>
    <dbReference type="NCBI Taxonomy" id="2496871"/>
    <lineage>
        <taxon>Bacteria</taxon>
        <taxon>Pseudomonadati</taxon>
        <taxon>Pseudomonadota</taxon>
        <taxon>Betaproteobacteria</taxon>
        <taxon>Burkholderiales</taxon>
        <taxon>Sphaerotilaceae</taxon>
        <taxon>Piscinibacter</taxon>
    </lineage>
</organism>
<dbReference type="EMBL" id="QUSW01000009">
    <property type="protein sequence ID" value="RQP21721.1"/>
    <property type="molecule type" value="Genomic_DNA"/>
</dbReference>
<dbReference type="Gene3D" id="3.30.70.250">
    <property type="entry name" value="Malonyl-CoA ACP transacylase, ACP-binding"/>
    <property type="match status" value="1"/>
</dbReference>
<dbReference type="Pfam" id="PF00109">
    <property type="entry name" value="ketoacyl-synt"/>
    <property type="match status" value="1"/>
</dbReference>
<keyword evidence="27" id="KW-1185">Reference proteome</keyword>
<dbReference type="GO" id="GO:0031177">
    <property type="term" value="F:phosphopantetheine binding"/>
    <property type="evidence" value="ECO:0007669"/>
    <property type="project" value="InterPro"/>
</dbReference>
<evidence type="ECO:0000256" key="23">
    <source>
        <dbReference type="SAM" id="MobiDB-lite"/>
    </source>
</evidence>
<evidence type="ECO:0000256" key="8">
    <source>
        <dbReference type="ARBA" id="ARBA00022857"/>
    </source>
</evidence>
<evidence type="ECO:0000256" key="2">
    <source>
        <dbReference type="ARBA" id="ARBA00001957"/>
    </source>
</evidence>
<dbReference type="SMART" id="SM00823">
    <property type="entry name" value="PKS_PP"/>
    <property type="match status" value="3"/>
</dbReference>
<dbReference type="SMART" id="SM00822">
    <property type="entry name" value="PKS_KR"/>
    <property type="match status" value="1"/>
</dbReference>
<comment type="cofactor">
    <cofactor evidence="2">
        <name>pantetheine 4'-phosphate</name>
        <dbReference type="ChEBI" id="CHEBI:47942"/>
    </cofactor>
</comment>
<dbReference type="Pfam" id="PF02801">
    <property type="entry name" value="Ketoacyl-synt_C"/>
    <property type="match status" value="1"/>
</dbReference>
<dbReference type="SMART" id="SM00827">
    <property type="entry name" value="PKS_AT"/>
    <property type="match status" value="1"/>
</dbReference>
<dbReference type="PROSITE" id="PS00606">
    <property type="entry name" value="KS3_1"/>
    <property type="match status" value="1"/>
</dbReference>
<comment type="caution">
    <text evidence="26">The sequence shown here is derived from an EMBL/GenBank/DDBJ whole genome shotgun (WGS) entry which is preliminary data.</text>
</comment>
<evidence type="ECO:0000259" key="24">
    <source>
        <dbReference type="PROSITE" id="PS50075"/>
    </source>
</evidence>
<dbReference type="InterPro" id="IPR014031">
    <property type="entry name" value="Ketoacyl_synth_C"/>
</dbReference>
<dbReference type="Gene3D" id="1.10.1200.10">
    <property type="entry name" value="ACP-like"/>
    <property type="match status" value="2"/>
</dbReference>
<dbReference type="InterPro" id="IPR001227">
    <property type="entry name" value="Ac_transferase_dom_sf"/>
</dbReference>
<reference evidence="26 27" key="1">
    <citation type="submission" date="2018-08" db="EMBL/GenBank/DDBJ databases">
        <authorList>
            <person name="Khan S.A."/>
            <person name="Jeon C.O."/>
            <person name="Chun B.H."/>
            <person name="Jeong S.E."/>
        </authorList>
    </citation>
    <scope>NUCLEOTIDE SEQUENCE [LARGE SCALE GENOMIC DNA]</scope>
    <source>
        <strain evidence="26 27">S-16</strain>
    </source>
</reference>
<dbReference type="InterPro" id="IPR020806">
    <property type="entry name" value="PKS_PP-bd"/>
</dbReference>
<keyword evidence="5" id="KW-0597">Phosphoprotein</keyword>
<dbReference type="CDD" id="cd05930">
    <property type="entry name" value="A_NRPS"/>
    <property type="match status" value="2"/>
</dbReference>
<dbReference type="Pfam" id="PF00668">
    <property type="entry name" value="Condensation"/>
    <property type="match status" value="2"/>
</dbReference>
<comment type="catalytic activity">
    <reaction evidence="16">
        <text>icosanoyl-[(phenol)carboxyphthiodiolenone synthase] + 2 (S)-methylmalonyl-CoA + 3 malonyl-CoA + 5 NADPH + 10 H(+) = C32-carboxyphthiodiolenone-[(phenol)carboxyphthiodiolenone synthase] + 5 CO2 + 5 NADP(+) + 5 CoA + 2 H2O</text>
        <dbReference type="Rhea" id="RHEA:57748"/>
        <dbReference type="Rhea" id="RHEA-COMP:14985"/>
        <dbReference type="Rhea" id="RHEA-COMP:14986"/>
        <dbReference type="ChEBI" id="CHEBI:15377"/>
        <dbReference type="ChEBI" id="CHEBI:15378"/>
        <dbReference type="ChEBI" id="CHEBI:16526"/>
        <dbReference type="ChEBI" id="CHEBI:57287"/>
        <dbReference type="ChEBI" id="CHEBI:57327"/>
        <dbReference type="ChEBI" id="CHEBI:57384"/>
        <dbReference type="ChEBI" id="CHEBI:57783"/>
        <dbReference type="ChEBI" id="CHEBI:58349"/>
        <dbReference type="ChEBI" id="CHEBI:87848"/>
        <dbReference type="ChEBI" id="CHEBI:142236"/>
        <dbReference type="EC" id="2.3.1.292"/>
    </reaction>
</comment>
<dbReference type="RefSeq" id="WP_124543134.1">
    <property type="nucleotide sequence ID" value="NZ_QUSW01000009.1"/>
</dbReference>
<comment type="cofactor">
    <cofactor evidence="1">
        <name>NADP(+)</name>
        <dbReference type="ChEBI" id="CHEBI:58349"/>
    </cofactor>
</comment>
<dbReference type="InterPro" id="IPR020845">
    <property type="entry name" value="AMP-binding_CS"/>
</dbReference>
<evidence type="ECO:0000256" key="19">
    <source>
        <dbReference type="ARBA" id="ARBA00073623"/>
    </source>
</evidence>
<comment type="catalytic activity">
    <reaction evidence="14">
        <text>19-(4-hydroxyphenyl)nonadecanoyl-[(phenol)carboxyphthiodiolenone synthase] + 2 (S)-methylmalonyl-CoA + 3 malonyl-CoA + 5 NADPH + 10 H(+) = C37-(phenol)carboxyphthiodiolenone-[(phenol)carboxyphthiodiolenone synthase] + 5 CO2 + 5 NADP(+) + 5 CoA + 2 H2O</text>
        <dbReference type="Rhea" id="RHEA:57760"/>
        <dbReference type="Rhea" id="RHEA-COMP:14273"/>
        <dbReference type="Rhea" id="RHEA-COMP:14990"/>
        <dbReference type="ChEBI" id="CHEBI:15377"/>
        <dbReference type="ChEBI" id="CHEBI:15378"/>
        <dbReference type="ChEBI" id="CHEBI:16526"/>
        <dbReference type="ChEBI" id="CHEBI:57287"/>
        <dbReference type="ChEBI" id="CHEBI:57327"/>
        <dbReference type="ChEBI" id="CHEBI:57384"/>
        <dbReference type="ChEBI" id="CHEBI:57783"/>
        <dbReference type="ChEBI" id="CHEBI:58349"/>
        <dbReference type="ChEBI" id="CHEBI:133301"/>
        <dbReference type="ChEBI" id="CHEBI:142260"/>
        <dbReference type="EC" id="2.3.1.292"/>
    </reaction>
</comment>
<dbReference type="SUPFAM" id="SSF47336">
    <property type="entry name" value="ACP-like"/>
    <property type="match status" value="3"/>
</dbReference>
<dbReference type="InterPro" id="IPR036736">
    <property type="entry name" value="ACP-like_sf"/>
</dbReference>
<dbReference type="InterPro" id="IPR000873">
    <property type="entry name" value="AMP-dep_synth/lig_dom"/>
</dbReference>
<evidence type="ECO:0000256" key="17">
    <source>
        <dbReference type="ARBA" id="ARBA00058455"/>
    </source>
</evidence>
<evidence type="ECO:0000256" key="7">
    <source>
        <dbReference type="ARBA" id="ARBA00022832"/>
    </source>
</evidence>
<comment type="catalytic activity">
    <reaction evidence="13">
        <text>17-(4-hydroxyphenyl)heptadecanoyl-[(phenol)carboxyphthiodiolenone synthase] + 2 (S)-methylmalonyl-CoA + 3 malonyl-CoA + 5 NADPH + 10 H(+) = C35-(phenol)carboxyphthiodiolenone-[(phenol)carboxyphthiodiolenone synthase] + 5 CO2 + 5 NADP(+) + 5 CoA + 2 H2O</text>
        <dbReference type="Rhea" id="RHEA:57756"/>
        <dbReference type="Rhea" id="RHEA-COMP:14272"/>
        <dbReference type="Rhea" id="RHEA-COMP:14989"/>
        <dbReference type="ChEBI" id="CHEBI:15377"/>
        <dbReference type="ChEBI" id="CHEBI:15378"/>
        <dbReference type="ChEBI" id="CHEBI:16526"/>
        <dbReference type="ChEBI" id="CHEBI:57287"/>
        <dbReference type="ChEBI" id="CHEBI:57327"/>
        <dbReference type="ChEBI" id="CHEBI:57384"/>
        <dbReference type="ChEBI" id="CHEBI:57783"/>
        <dbReference type="ChEBI" id="CHEBI:58349"/>
        <dbReference type="ChEBI" id="CHEBI:133300"/>
        <dbReference type="ChEBI" id="CHEBI:142259"/>
        <dbReference type="EC" id="2.3.1.292"/>
    </reaction>
</comment>
<evidence type="ECO:0000256" key="4">
    <source>
        <dbReference type="ARBA" id="ARBA00022450"/>
    </source>
</evidence>
<comment type="catalytic activity">
    <reaction evidence="15">
        <text>docosanoyl-[(phenol)carboxyphthiodiolenone synthase] + 2 (S)-methylmalonyl-CoA + 3 malonyl-CoA + 5 NADPH + 10 H(+) = C34-carboxyphthiodiolenone-[(phenol)carboxyphthiodiolenone synthase] + 5 CO2 + 5 NADP(+) + 5 CoA + 2 H2O</text>
        <dbReference type="Rhea" id="RHEA:57752"/>
        <dbReference type="Rhea" id="RHEA-COMP:14987"/>
        <dbReference type="Rhea" id="RHEA-COMP:14988"/>
        <dbReference type="ChEBI" id="CHEBI:15377"/>
        <dbReference type="ChEBI" id="CHEBI:15378"/>
        <dbReference type="ChEBI" id="CHEBI:16526"/>
        <dbReference type="ChEBI" id="CHEBI:57287"/>
        <dbReference type="ChEBI" id="CHEBI:57327"/>
        <dbReference type="ChEBI" id="CHEBI:57384"/>
        <dbReference type="ChEBI" id="CHEBI:57783"/>
        <dbReference type="ChEBI" id="CHEBI:58349"/>
        <dbReference type="ChEBI" id="CHEBI:142237"/>
        <dbReference type="ChEBI" id="CHEBI:142238"/>
        <dbReference type="EC" id="2.3.1.292"/>
    </reaction>
</comment>
<comment type="similarity">
    <text evidence="3">Belongs to the ATP-dependent AMP-binding enzyme family.</text>
</comment>
<dbReference type="Gene3D" id="3.40.50.980">
    <property type="match status" value="4"/>
</dbReference>
<dbReference type="InterPro" id="IPR006162">
    <property type="entry name" value="Ppantetheine_attach_site"/>
</dbReference>
<dbReference type="InterPro" id="IPR025110">
    <property type="entry name" value="AMP-bd_C"/>
</dbReference>
<dbReference type="InterPro" id="IPR029058">
    <property type="entry name" value="AB_hydrolase_fold"/>
</dbReference>
<dbReference type="InterPro" id="IPR001242">
    <property type="entry name" value="Condensation_dom"/>
</dbReference>
<dbReference type="PROSITE" id="PS52004">
    <property type="entry name" value="KS3_2"/>
    <property type="match status" value="1"/>
</dbReference>
<dbReference type="InterPro" id="IPR023213">
    <property type="entry name" value="CAT-like_dom_sf"/>
</dbReference>
<dbReference type="Proteomes" id="UP000267464">
    <property type="component" value="Unassembled WGS sequence"/>
</dbReference>
<dbReference type="Gene3D" id="2.30.38.10">
    <property type="entry name" value="Luciferase, Domain 3"/>
    <property type="match status" value="2"/>
</dbReference>
<reference evidence="26 27" key="2">
    <citation type="submission" date="2018-12" db="EMBL/GenBank/DDBJ databases">
        <title>Rhizobacter gummiphilus sp. nov., a rubber-degrading bacterium isolated from the soil of a botanical garden in Japan.</title>
        <authorList>
            <person name="Shunsuke S.S."/>
        </authorList>
    </citation>
    <scope>NUCLEOTIDE SEQUENCE [LARGE SCALE GENOMIC DNA]</scope>
    <source>
        <strain evidence="26 27">S-16</strain>
    </source>
</reference>
<dbReference type="Pfam" id="PF00698">
    <property type="entry name" value="Acyl_transf_1"/>
    <property type="match status" value="1"/>
</dbReference>
<dbReference type="PANTHER" id="PTHR45527:SF1">
    <property type="entry name" value="FATTY ACID SYNTHASE"/>
    <property type="match status" value="1"/>
</dbReference>
<feature type="domain" description="Ketosynthase family 3 (KS3)" evidence="25">
    <location>
        <begin position="2267"/>
        <end position="2695"/>
    </location>
</feature>
<evidence type="ECO:0000256" key="5">
    <source>
        <dbReference type="ARBA" id="ARBA00022553"/>
    </source>
</evidence>
<keyword evidence="4" id="KW-0596">Phosphopantetheine</keyword>
<dbReference type="InterPro" id="IPR036291">
    <property type="entry name" value="NAD(P)-bd_dom_sf"/>
</dbReference>
<keyword evidence="7" id="KW-0276">Fatty acid metabolism</keyword>
<dbReference type="Gene3D" id="3.30.70.3290">
    <property type="match status" value="1"/>
</dbReference>
<evidence type="ECO:0000256" key="16">
    <source>
        <dbReference type="ARBA" id="ARBA00052745"/>
    </source>
</evidence>
<proteinExistence type="inferred from homology"/>
<dbReference type="GO" id="GO:0034081">
    <property type="term" value="C:polyketide synthase complex"/>
    <property type="evidence" value="ECO:0007669"/>
    <property type="project" value="UniProtKB-ARBA"/>
</dbReference>
<gene>
    <name evidence="26" type="ORF">DZC73_25070</name>
</gene>
<comment type="similarity">
    <text evidence="12">In the C-terminal section; belongs to the NRP synthetase family.</text>
</comment>
<feature type="domain" description="Carrier" evidence="24">
    <location>
        <begin position="3694"/>
        <end position="3769"/>
    </location>
</feature>
<dbReference type="Gene3D" id="3.30.300.30">
    <property type="match status" value="2"/>
</dbReference>
<dbReference type="GO" id="GO:0006633">
    <property type="term" value="P:fatty acid biosynthetic process"/>
    <property type="evidence" value="ECO:0007669"/>
    <property type="project" value="InterPro"/>
</dbReference>
<keyword evidence="9" id="KW-0560">Oxidoreductase</keyword>
<dbReference type="PROSITE" id="PS00455">
    <property type="entry name" value="AMP_BINDING"/>
    <property type="match status" value="2"/>
</dbReference>
<dbReference type="PANTHER" id="PTHR45527">
    <property type="entry name" value="NONRIBOSOMAL PEPTIDE SYNTHETASE"/>
    <property type="match status" value="1"/>
</dbReference>
<sequence length="3811" mass="410374">MTLSELLAEIRGRNLSLAVKEGELVVQGKKQALKDPAVVALLRENKARLIEALQSGETVEARAAAIEVPPNGIPHGCTAITPSMLPLAELTQEEIDFIVSGVPGGAANVQDIYQLAPLQEGILFHHMMVQEGDPYLQHLLLAFADRSLLQRYIEALQAAVERHDILRTSVEWEGVSRPVQVVWRQATLRVDEVHDLAADAAAELRERYDPRHHRIDLTEAPLLRLVIAHDAPNNRWLALQLFHHLVADHTTLDGLQKEVQAHLLGLSDRLAAPMPFRNYVAQARLGVPVEEHEAFFRKMLGDVDEPTAPFGMLDVQGDGTQIEEARRVVEPGLAARMRERARTLGVSTAALCHVAWAMVLARVSAREDVVFGTVLFGRMQGGAAADRVLGMFINTLPIRITVGGQGAQAGVAQAQALLARLLRHEHAPLAIAQRCSAIGGGRPLFSAFLNYRHSAQAVDASPEAATAWSGVQVLGGEERTNYPFSLDVDDFGEAFALTAQVRPPIDPDRVCACMHTALARLVDALEHAPQTPLSDIDVMPDEERRLLAQWNQTDDPQADDPCLHELVETQARRQPGAVALLHGLHTLAYGELNGRANQLARHLRSQGVGPDVCVGVCMQRGMDTVMALLAVLKAGGAYVPLDPDYPSQRLELMIRDCEAAVVLVNSDSHAALLAVQEALGQGLRIVDVQADAAEWAGLPADDLGRDGLTPEHLAYVIYTSGSTGEPKGVMVPHRSVCNQIRSLQQRLGLVPQDRLLQFYRLAFDVSVEEIFCSLCSGASLVLRTPEWLADAATFWSLCASHGVTLLDLPTLFWEHLVQDSQAAIPATLRRVVIGGDAVSSAALKAWFTRAGHRPALANAYGPTETTINATLHEPAGWDLASLSIGRPLANMRVHLLDARRRPVPIGAVGEIHIAGPGVARGYLNRPELTAERFIVVPGLEDSPVRLYRTGDLGRHLPDGSIQFLGRNDFQVKVRGFRVELEEIEACLARHPAVWEAVVVAFGERAGDKRLVAYYTPSPAAAGEVSADELRTHLLDSLPEYMVPSLYVMMGEFPHTANGKLDRAALPHPDLATLAGGDDEAPATPVEAAIAKVWAAALKLERVGRDGHFFELGGHSLLAISVVERLRREGLRTDVRTLFAKPTVRSLAAAIAGSQANEAPRVPPNRIAAGCKHITPDMLPLVALDEAAIQRIVDAVPGGARNIQDIYPLAPLQEGMLFHHLMSETGDVYLTPMLFGFDTRARADEFLRALQAVVDRHDIFRSAVMWEGLPEPVQVVWRQAPLVVQEATVDAAAGDAGEQLRERFDTRRHRLDIRTAPLMHVVLAHDAAQARWVALLRFHHLAGDHTTMEVLREEMQAFLAGREADLAASIPFREFVAQARLGVAREEHEAFFRGMLGDVSEPSAPFGLLDTRGDGSDIVQAQVTVERSLAIRLRECARSLGIGTASLAHLAFARVLGSLCGRSDVVFGTLLFGRMHGAEGADRVPGLFINTLPIRLDLGRETAKRAALRTHELLTQLMRHEHAPLSLAQRCSAVQSPTPLFGALLNYRHSAFAAQPLDEPAREAWEGVSFLGGEERTNFPLTLAMDDWGDAGFGLTAQVQASIDPMRVCGYMHEVLAQLAEALQGAPDTPVGKLNVLPATECHLLLEDWNATGLPLPGPEGPCIHELFEAHAAQAPSAIAVLHGDDRLSYAELNEQANRLAHHLIGLGIRPEDRVAVCLVRGFEMVVAVLAVLKAGGAYVPLDPAYPAERLQHMLQDSAPSALLVSGGLPHGLQPPPATVLDLHADAPRWRDEPAHNPDRAALGLGPAHLAYVIYTSGSTGAAKGVMVEHGTLVASQAARLQVYGRYERFLLLSSLAFDSSVAGLFGTLASGGTLCLPRQQDALSLPALRAAVRGWGVTGLLCVPSLLQVLLAEARGDELDSLDTVIVAGEACPPSLVAQAARVIPRAVLYNEYGPTENTVWATVARCTASADATLVPIGRPIANTRVYVLDVRGQPVPLGVAGELHIGGALVARGYLNRPELTAERFVADPFSDRPQARMYKTGDLVRYLPDGHLEFLGRNDHQVKIRGVRIELGEIEAQLARHPQVGEAAVIAREDIAGDKRLVAYVTPRAGAGHAPGPDTLRAHLLAALPDVMVPTAYVVLERLPVNVNGKLDRKALPAPDSTARAAPAAHVPARSEAEHLVAGIWKDILHAADVGMDDNFFDLGGHSLLMVQLHSRLSEAFGHQFPLIDLFKHTTVAAQAAQLSPQQAIETAHPVRMLPRRAETTDIAVIGMAGRFPGARNVDEFWQNLRRGLESVERLTDDMLRAHGVPEEQLADPHYVKSEVTSIDDIDCFDARFFRFNPRDAQVMDPQQRLFLEAAWHALEHAGCDPQRFGGRIGVYAGQDNSQYLAENLLGNPRVAEISSAYQVSIGNQAASLASQVAYRLNLRGPAMSVQTACSTSAVAVHLACQAIANGECEMALAGGVSLTLGHGGYTYTPDGILSPDGHCRPFDAKAQGTTPGSGLGLVVLKPLVEALRDGDTVHAVIKGSAVNNDGSQKVGFTAPSEDGQVEVIQQALARAGVDPSTIGYVEAHGTGTVLGDPIEAAALARVFGPSMRDGARCAIGSVKSNIGHLDSAAGIAGIIKTVLALEHRQLPPSLNFKEPNPHIDWARGPLQVNAQLNDWTVPADQPRRAGVSSFGIGGTNVHLVLEEAPPAAPTEAARGEHLLIVSAQTAQALDEGASRLAAHLQAHPDVNLADIAFTLQLGRQALPHRRAVVARDVHDAVRVLGQRTTVRAEALAPARPPTLVFMFTGQGAQHVNMGRGLYDTEPVFRQALERCAELLAPHLGTNLLDLLYPAQADEAQARERLNETAFTQPALFAVEYAMAQLWASWGVKPQAMIGHSIGEYVAAHLAGVFTLEDALALVARRGALMQAQPRGAMLSVPLPAAELVPLLDGMLALAAVNAPRLCVVSGTCEAIDALAARLRGRGIECTRLHTSHAFHSSMMEPVLKDFAECVAGVPRHAPRLPFVSNLTGTWITADEACDPAYWARHLREGVRFSDGIALLLAQDKPLLLEVGPGRTLATLARQHQAPVVLGSMLAAHQRSYEGDRESDHAHVLASLGQLWTAGVDVDWRGLHASARRRVPLPGYAFAKERHWIDPPSRDALPDAVPRKRSDPADWLYEPSWTRSTLPVSAPAHARTNAAWLLFLDEGGLALRVAQLLQARGTRVITVRAGHAMRLVGVDAFTIDPMQPADYRALLRQLTADRAMPSTVIHAWNVGGRLAGASAMEELQRAESMGFDSLVLLAQALEDHRGAGEAVRIHAVCDQLHAVLGDEAVQPAKALLLGPSQVIGCEYPNIRCTTVDVVAPLPGSDAESVLAEQLIAQAEASDDAPVVAYRGRHRWVRTLQALRADDAPVRSHRLREQGVYLVTGGLGGVGLSLAEHLLRRFRARVVLVGRTPLPSRERWEPLSAHDGATSERIEKLLALEALGGELAVECADVTDIGQMRAVIERTHERFGALHGVIHAAGVAGGELIQQKTPRSGGAVLDPKVKGTLVLDELLHGAALDFLVLCSSLASLDGFAGETDYGAANAFLDAFAQRNAQRGGPFTVSIHWDTWQSVGMAAAASQRIASPLHRAASLAHGLLPAEGGETFERILALGLPEVAVCTRDVERLLALRRAAQATPAQSLPATHEPGGDELPDDHVPPSNHIEESIAAMWRALLGVERVGIHDDFFELGGHSLLATQLASRIRQQFSVQLPLRQLIDAPTVAATAQVVAHEMLAGVAADDMDSVQALLAEVQRMSADELALQRGMTPVNGESEQ</sequence>
<evidence type="ECO:0000256" key="22">
    <source>
        <dbReference type="ARBA" id="ARBA00084020"/>
    </source>
</evidence>
<dbReference type="Gene3D" id="3.40.47.10">
    <property type="match status" value="1"/>
</dbReference>
<keyword evidence="10" id="KW-0443">Lipid metabolism</keyword>
<evidence type="ECO:0000256" key="1">
    <source>
        <dbReference type="ARBA" id="ARBA00001937"/>
    </source>
</evidence>
<evidence type="ECO:0000256" key="3">
    <source>
        <dbReference type="ARBA" id="ARBA00006432"/>
    </source>
</evidence>
<dbReference type="GO" id="GO:0043041">
    <property type="term" value="P:amino acid activation for nonribosomal peptide biosynthetic process"/>
    <property type="evidence" value="ECO:0007669"/>
    <property type="project" value="UniProtKB-ARBA"/>
</dbReference>
<dbReference type="OrthoDB" id="9778690at2"/>
<dbReference type="CDD" id="cd00833">
    <property type="entry name" value="PKS"/>
    <property type="match status" value="1"/>
</dbReference>
<feature type="domain" description="Carrier" evidence="24">
    <location>
        <begin position="1080"/>
        <end position="1154"/>
    </location>
</feature>
<evidence type="ECO:0000256" key="15">
    <source>
        <dbReference type="ARBA" id="ARBA00052119"/>
    </source>
</evidence>
<dbReference type="InterPro" id="IPR057326">
    <property type="entry name" value="KR_dom"/>
</dbReference>
<dbReference type="FunFam" id="2.30.38.10:FF:000001">
    <property type="entry name" value="Non-ribosomal peptide synthetase PvdI"/>
    <property type="match status" value="1"/>
</dbReference>
<dbReference type="PROSITE" id="PS50075">
    <property type="entry name" value="CARRIER"/>
    <property type="match status" value="3"/>
</dbReference>
<dbReference type="FunFam" id="3.30.300.30:FF:000010">
    <property type="entry name" value="Enterobactin synthetase component F"/>
    <property type="match status" value="2"/>
</dbReference>
<dbReference type="Gene3D" id="3.40.50.1820">
    <property type="entry name" value="alpha/beta hydrolase"/>
    <property type="match status" value="1"/>
</dbReference>
<dbReference type="Gene3D" id="3.40.366.10">
    <property type="entry name" value="Malonyl-Coenzyme A Acyl Carrier Protein, domain 2"/>
    <property type="match status" value="1"/>
</dbReference>
<accession>A0A3N7HM68</accession>
<evidence type="ECO:0000256" key="12">
    <source>
        <dbReference type="ARBA" id="ARBA00029443"/>
    </source>
</evidence>
<evidence type="ECO:0000256" key="10">
    <source>
        <dbReference type="ARBA" id="ARBA00023098"/>
    </source>
</evidence>
<dbReference type="FunFam" id="3.40.50.980:FF:000001">
    <property type="entry name" value="Non-ribosomal peptide synthetase"/>
    <property type="match status" value="2"/>
</dbReference>
<dbReference type="InterPro" id="IPR013968">
    <property type="entry name" value="PKS_KR"/>
</dbReference>
<dbReference type="GO" id="GO:0044550">
    <property type="term" value="P:secondary metabolite biosynthetic process"/>
    <property type="evidence" value="ECO:0007669"/>
    <property type="project" value="TreeGrafter"/>
</dbReference>
<feature type="region of interest" description="Disordered" evidence="23">
    <location>
        <begin position="3673"/>
        <end position="3697"/>
    </location>
</feature>
<dbReference type="InterPro" id="IPR049490">
    <property type="entry name" value="C883_1060-like_KR_N"/>
</dbReference>
<evidence type="ECO:0000256" key="14">
    <source>
        <dbReference type="ARBA" id="ARBA00051971"/>
    </source>
</evidence>
<dbReference type="FunFam" id="3.40.50.12780:FF:000012">
    <property type="entry name" value="Non-ribosomal peptide synthetase"/>
    <property type="match status" value="2"/>
</dbReference>
<dbReference type="EC" id="2.3.1.292" evidence="18"/>
<dbReference type="InterPro" id="IPR010071">
    <property type="entry name" value="AA_adenyl_dom"/>
</dbReference>
<evidence type="ECO:0000256" key="6">
    <source>
        <dbReference type="ARBA" id="ARBA00022679"/>
    </source>
</evidence>
<dbReference type="InterPro" id="IPR016035">
    <property type="entry name" value="Acyl_Trfase/lysoPLipase"/>
</dbReference>
<keyword evidence="11" id="KW-0511">Multifunctional enzyme</keyword>
<dbReference type="PROSITE" id="PS00012">
    <property type="entry name" value="PHOSPHOPANTETHEINE"/>
    <property type="match status" value="1"/>
</dbReference>
<dbReference type="FunFam" id="3.40.47.10:FF:000042">
    <property type="entry name" value="Polyketide synthase Pks13"/>
    <property type="match status" value="1"/>
</dbReference>
<evidence type="ECO:0000256" key="13">
    <source>
        <dbReference type="ARBA" id="ARBA00050973"/>
    </source>
</evidence>
<dbReference type="GO" id="GO:0016491">
    <property type="term" value="F:oxidoreductase activity"/>
    <property type="evidence" value="ECO:0007669"/>
    <property type="project" value="UniProtKB-KW"/>
</dbReference>
<evidence type="ECO:0000313" key="26">
    <source>
        <dbReference type="EMBL" id="RQP21721.1"/>
    </source>
</evidence>
<dbReference type="SUPFAM" id="SSF52777">
    <property type="entry name" value="CoA-dependent acyltransferases"/>
    <property type="match status" value="4"/>
</dbReference>
<comment type="function">
    <text evidence="17">Part of the PpsABCDE complex involved in the biosynthesis of the lipid core common to phthiocerols and phenolphthiocerols by successive additions of malonyl-CoA or methylmalonyl-CoA extender units. PpsA can accept as substrate the activated forms of either icosanoyl (C20), docosanoyl (C22) or lignoceroyl (C24) groups from FadD26, or a (4-hydroxyphenyl)-C17 or (4-hydroxyphenyl)-C19 fatty acyl from FadD29. PpsA initiates the biosynthesis and extends its substrate using a malonyl-CoA extender unit. The PpsB and PpsC proteins add the second and third malonyl-CoA extender units. PpsD adds an (R)-methylmalonyl unit and PpsE adds a second (R)-methylmalonyl unit. The incorporation of the methylmalonyl units results in formation of two branched methyl groups in the elongated product.</text>
</comment>
<dbReference type="SUPFAM" id="SSF52151">
    <property type="entry name" value="FabD/lysophospholipase-like"/>
    <property type="match status" value="1"/>
</dbReference>
<keyword evidence="6" id="KW-0808">Transferase</keyword>
<dbReference type="Pfam" id="PF21394">
    <property type="entry name" value="Beta-ketacyl_N"/>
    <property type="match status" value="1"/>
</dbReference>
<dbReference type="Pfam" id="PF08659">
    <property type="entry name" value="KR"/>
    <property type="match status" value="1"/>
</dbReference>
<dbReference type="InterPro" id="IPR014030">
    <property type="entry name" value="Ketoacyl_synth_N"/>
</dbReference>
<keyword evidence="8" id="KW-0521">NADP</keyword>
<evidence type="ECO:0000256" key="11">
    <source>
        <dbReference type="ARBA" id="ARBA00023268"/>
    </source>
</evidence>
<dbReference type="SMART" id="SM00825">
    <property type="entry name" value="PKS_KS"/>
    <property type="match status" value="1"/>
</dbReference>
<dbReference type="Pfam" id="PF22621">
    <property type="entry name" value="CurL-like_PKS_C"/>
    <property type="match status" value="1"/>
</dbReference>
<dbReference type="InterPro" id="IPR020841">
    <property type="entry name" value="PKS_Beta-ketoAc_synthase_dom"/>
</dbReference>
<name>A0A3N7HM68_9BURK</name>
<dbReference type="CDD" id="cd08953">
    <property type="entry name" value="KR_2_SDR_x"/>
    <property type="match status" value="1"/>
</dbReference>
<dbReference type="GO" id="GO:0004315">
    <property type="term" value="F:3-oxoacyl-[acyl-carrier-protein] synthase activity"/>
    <property type="evidence" value="ECO:0007669"/>
    <property type="project" value="InterPro"/>
</dbReference>
<evidence type="ECO:0000256" key="18">
    <source>
        <dbReference type="ARBA" id="ARBA00066974"/>
    </source>
</evidence>
<dbReference type="Gene3D" id="3.30.559.30">
    <property type="entry name" value="Nonribosomal peptide synthetase, condensation domain"/>
    <property type="match status" value="2"/>
</dbReference>
<evidence type="ECO:0000256" key="20">
    <source>
        <dbReference type="ARBA" id="ARBA00075053"/>
    </source>
</evidence>
<dbReference type="InterPro" id="IPR018201">
    <property type="entry name" value="Ketoacyl_synth_AS"/>
</dbReference>
<dbReference type="NCBIfam" id="TIGR01733">
    <property type="entry name" value="AA-adenyl-dom"/>
    <property type="match status" value="2"/>
</dbReference>
<dbReference type="Gene3D" id="3.40.50.720">
    <property type="entry name" value="NAD(P)-binding Rossmann-like Domain"/>
    <property type="match status" value="1"/>
</dbReference>
<dbReference type="InterPro" id="IPR016039">
    <property type="entry name" value="Thiolase-like"/>
</dbReference>